<dbReference type="InterPro" id="IPR036770">
    <property type="entry name" value="Ankyrin_rpt-contain_sf"/>
</dbReference>
<dbReference type="PRINTS" id="PR01415">
    <property type="entry name" value="ANKYRIN"/>
</dbReference>
<dbReference type="AlphaFoldDB" id="A0A2J6RM20"/>
<dbReference type="STRING" id="1149755.A0A2J6RM20"/>
<protein>
    <submittedName>
        <fullName evidence="4">Ankyrin</fullName>
    </submittedName>
</protein>
<dbReference type="Proteomes" id="UP000235786">
    <property type="component" value="Unassembled WGS sequence"/>
</dbReference>
<feature type="repeat" description="ANK" evidence="3">
    <location>
        <begin position="51"/>
        <end position="83"/>
    </location>
</feature>
<keyword evidence="2 3" id="KW-0040">ANK repeat</keyword>
<dbReference type="SMART" id="SM00248">
    <property type="entry name" value="ANK"/>
    <property type="match status" value="2"/>
</dbReference>
<gene>
    <name evidence="4" type="ORF">L207DRAFT_380333</name>
</gene>
<keyword evidence="1" id="KW-0677">Repeat</keyword>
<feature type="non-terminal residue" evidence="4">
    <location>
        <position position="89"/>
    </location>
</feature>
<feature type="non-terminal residue" evidence="4">
    <location>
        <position position="1"/>
    </location>
</feature>
<dbReference type="InterPro" id="IPR002110">
    <property type="entry name" value="Ankyrin_rpt"/>
</dbReference>
<dbReference type="GO" id="GO:0004842">
    <property type="term" value="F:ubiquitin-protein transferase activity"/>
    <property type="evidence" value="ECO:0007669"/>
    <property type="project" value="TreeGrafter"/>
</dbReference>
<feature type="repeat" description="ANK" evidence="3">
    <location>
        <begin position="17"/>
        <end position="50"/>
    </location>
</feature>
<sequence>VRQLVADGIPPDNRNIRGETPLWKASQFGHKEVVEVLLATRAVDVNVRSTNGRTPLFQAAEDGDSEVVRLLLDHGAELNYTDEDDRSPL</sequence>
<keyword evidence="5" id="KW-1185">Reference proteome</keyword>
<dbReference type="OrthoDB" id="3562223at2759"/>
<evidence type="ECO:0000256" key="1">
    <source>
        <dbReference type="ARBA" id="ARBA00022737"/>
    </source>
</evidence>
<dbReference type="Pfam" id="PF12796">
    <property type="entry name" value="Ank_2"/>
    <property type="match status" value="1"/>
</dbReference>
<dbReference type="Gene3D" id="1.25.40.20">
    <property type="entry name" value="Ankyrin repeat-containing domain"/>
    <property type="match status" value="2"/>
</dbReference>
<evidence type="ECO:0000313" key="4">
    <source>
        <dbReference type="EMBL" id="PMD39566.1"/>
    </source>
</evidence>
<name>A0A2J6RM20_HYAVF</name>
<dbReference type="PANTHER" id="PTHR24171:SF8">
    <property type="entry name" value="BRCA1-ASSOCIATED RING DOMAIN PROTEIN 1"/>
    <property type="match status" value="1"/>
</dbReference>
<dbReference type="PROSITE" id="PS50297">
    <property type="entry name" value="ANK_REP_REGION"/>
    <property type="match status" value="1"/>
</dbReference>
<accession>A0A2J6RM20</accession>
<organism evidence="4 5">
    <name type="scientific">Hyaloscypha variabilis (strain UAMH 11265 / GT02V1 / F)</name>
    <name type="common">Meliniomyces variabilis</name>
    <dbReference type="NCBI Taxonomy" id="1149755"/>
    <lineage>
        <taxon>Eukaryota</taxon>
        <taxon>Fungi</taxon>
        <taxon>Dikarya</taxon>
        <taxon>Ascomycota</taxon>
        <taxon>Pezizomycotina</taxon>
        <taxon>Leotiomycetes</taxon>
        <taxon>Helotiales</taxon>
        <taxon>Hyaloscyphaceae</taxon>
        <taxon>Hyaloscypha</taxon>
        <taxon>Hyaloscypha variabilis</taxon>
    </lineage>
</organism>
<dbReference type="SUPFAM" id="SSF48403">
    <property type="entry name" value="Ankyrin repeat"/>
    <property type="match status" value="1"/>
</dbReference>
<reference evidence="4 5" key="1">
    <citation type="submission" date="2016-04" db="EMBL/GenBank/DDBJ databases">
        <title>A degradative enzymes factory behind the ericoid mycorrhizal symbiosis.</title>
        <authorList>
            <consortium name="DOE Joint Genome Institute"/>
            <person name="Martino E."/>
            <person name="Morin E."/>
            <person name="Grelet G."/>
            <person name="Kuo A."/>
            <person name="Kohler A."/>
            <person name="Daghino S."/>
            <person name="Barry K."/>
            <person name="Choi C."/>
            <person name="Cichocki N."/>
            <person name="Clum A."/>
            <person name="Copeland A."/>
            <person name="Hainaut M."/>
            <person name="Haridas S."/>
            <person name="Labutti K."/>
            <person name="Lindquist E."/>
            <person name="Lipzen A."/>
            <person name="Khouja H.-R."/>
            <person name="Murat C."/>
            <person name="Ohm R."/>
            <person name="Olson A."/>
            <person name="Spatafora J."/>
            <person name="Veneault-Fourrey C."/>
            <person name="Henrissat B."/>
            <person name="Grigoriev I."/>
            <person name="Martin F."/>
            <person name="Perotto S."/>
        </authorList>
    </citation>
    <scope>NUCLEOTIDE SEQUENCE [LARGE SCALE GENOMIC DNA]</scope>
    <source>
        <strain evidence="4 5">F</strain>
    </source>
</reference>
<dbReference type="PROSITE" id="PS50088">
    <property type="entry name" value="ANK_REPEAT"/>
    <property type="match status" value="2"/>
</dbReference>
<evidence type="ECO:0000313" key="5">
    <source>
        <dbReference type="Proteomes" id="UP000235786"/>
    </source>
</evidence>
<dbReference type="GO" id="GO:0085020">
    <property type="term" value="P:protein K6-linked ubiquitination"/>
    <property type="evidence" value="ECO:0007669"/>
    <property type="project" value="TreeGrafter"/>
</dbReference>
<proteinExistence type="predicted"/>
<evidence type="ECO:0000256" key="2">
    <source>
        <dbReference type="ARBA" id="ARBA00023043"/>
    </source>
</evidence>
<dbReference type="PANTHER" id="PTHR24171">
    <property type="entry name" value="ANKYRIN REPEAT DOMAIN-CONTAINING PROTEIN 39-RELATED"/>
    <property type="match status" value="1"/>
</dbReference>
<evidence type="ECO:0000256" key="3">
    <source>
        <dbReference type="PROSITE-ProRule" id="PRU00023"/>
    </source>
</evidence>
<dbReference type="EMBL" id="KZ613946">
    <property type="protein sequence ID" value="PMD39566.1"/>
    <property type="molecule type" value="Genomic_DNA"/>
</dbReference>